<proteinExistence type="predicted"/>
<evidence type="ECO:0000256" key="1">
    <source>
        <dbReference type="SAM" id="MobiDB-lite"/>
    </source>
</evidence>
<organism evidence="2 3">
    <name type="scientific">Penicillium bovifimosum</name>
    <dbReference type="NCBI Taxonomy" id="126998"/>
    <lineage>
        <taxon>Eukaryota</taxon>
        <taxon>Fungi</taxon>
        <taxon>Dikarya</taxon>
        <taxon>Ascomycota</taxon>
        <taxon>Pezizomycotina</taxon>
        <taxon>Eurotiomycetes</taxon>
        <taxon>Eurotiomycetidae</taxon>
        <taxon>Eurotiales</taxon>
        <taxon>Aspergillaceae</taxon>
        <taxon>Penicillium</taxon>
    </lineage>
</organism>
<feature type="region of interest" description="Disordered" evidence="1">
    <location>
        <begin position="319"/>
        <end position="350"/>
    </location>
</feature>
<evidence type="ECO:0000313" key="2">
    <source>
        <dbReference type="EMBL" id="KAJ5130819.1"/>
    </source>
</evidence>
<name>A0A9W9L161_9EURO</name>
<dbReference type="OrthoDB" id="2831558at2759"/>
<dbReference type="PANTHER" id="PTHR36091:SF2">
    <property type="entry name" value="AMINOGLYCOSIDE PHOSPHOTRANSFERASE DOMAIN-CONTAINING PROTEIN"/>
    <property type="match status" value="1"/>
</dbReference>
<dbReference type="SUPFAM" id="SSF56112">
    <property type="entry name" value="Protein kinase-like (PK-like)"/>
    <property type="match status" value="1"/>
</dbReference>
<dbReference type="EMBL" id="JAPQKL010000005">
    <property type="protein sequence ID" value="KAJ5130819.1"/>
    <property type="molecule type" value="Genomic_DNA"/>
</dbReference>
<dbReference type="InterPro" id="IPR011009">
    <property type="entry name" value="Kinase-like_dom_sf"/>
</dbReference>
<dbReference type="GeneID" id="81406772"/>
<reference evidence="2" key="1">
    <citation type="submission" date="2022-11" db="EMBL/GenBank/DDBJ databases">
        <authorList>
            <person name="Petersen C."/>
        </authorList>
    </citation>
    <scope>NUCLEOTIDE SEQUENCE</scope>
    <source>
        <strain evidence="2">IBT 22155</strain>
    </source>
</reference>
<gene>
    <name evidence="2" type="ORF">N7515_006858</name>
</gene>
<dbReference type="InterPro" id="IPR051035">
    <property type="entry name" value="Mito_inheritance_9"/>
</dbReference>
<sequence length="350" mass="38627">MFAMGHSTAPESPKCVEGLHNKAFILKMDNGSEVFAKLPNPNAGPAHFSVASEVATRELLRDLFNIPVPRVLSWSSDAANNPVGAEYIIEEKAPGVRLGSVWNGWPRHFKFQLISQVVEMENKLTAVTFDKHGCIYFKEDLRSLVGESEAIHTQSAGSDVLERFSIGPLTTNELWTGSRREMRLDRGPWKDASEYTSAIGRNEMMWIKTYAVPRMNYYGSTQNRELPEDGISLLEKYMKVSSYGVLLDEDLSLLVAVLAHLDLRRGELLVQRRVGGFEAQLTAVKERLEAAKQGSTRGLPSMDGNASFSFGGSRIAKPLRGGGDGPANANVAGVQSQEATGKRSSWFFDR</sequence>
<protein>
    <recommendedName>
        <fullName evidence="4">Aminoglycoside phosphotransferase domain-containing protein</fullName>
    </recommendedName>
</protein>
<evidence type="ECO:0000313" key="3">
    <source>
        <dbReference type="Proteomes" id="UP001149079"/>
    </source>
</evidence>
<dbReference type="AlphaFoldDB" id="A0A9W9L161"/>
<accession>A0A9W9L161</accession>
<dbReference type="Proteomes" id="UP001149079">
    <property type="component" value="Unassembled WGS sequence"/>
</dbReference>
<dbReference type="GO" id="GO:0005739">
    <property type="term" value="C:mitochondrion"/>
    <property type="evidence" value="ECO:0007669"/>
    <property type="project" value="TreeGrafter"/>
</dbReference>
<reference evidence="2" key="2">
    <citation type="journal article" date="2023" name="IMA Fungus">
        <title>Comparative genomic study of the Penicillium genus elucidates a diverse pangenome and 15 lateral gene transfer events.</title>
        <authorList>
            <person name="Petersen C."/>
            <person name="Sorensen T."/>
            <person name="Nielsen M.R."/>
            <person name="Sondergaard T.E."/>
            <person name="Sorensen J.L."/>
            <person name="Fitzpatrick D.A."/>
            <person name="Frisvad J.C."/>
            <person name="Nielsen K.L."/>
        </authorList>
    </citation>
    <scope>NUCLEOTIDE SEQUENCE</scope>
    <source>
        <strain evidence="2">IBT 22155</strain>
    </source>
</reference>
<keyword evidence="3" id="KW-1185">Reference proteome</keyword>
<evidence type="ECO:0008006" key="4">
    <source>
        <dbReference type="Google" id="ProtNLM"/>
    </source>
</evidence>
<comment type="caution">
    <text evidence="2">The sequence shown here is derived from an EMBL/GenBank/DDBJ whole genome shotgun (WGS) entry which is preliminary data.</text>
</comment>
<dbReference type="PANTHER" id="PTHR36091">
    <property type="entry name" value="ALTERED INHERITANCE OF MITOCHONDRIA PROTEIN 9, MITOCHONDRIAL"/>
    <property type="match status" value="1"/>
</dbReference>
<dbReference type="RefSeq" id="XP_056521198.1">
    <property type="nucleotide sequence ID" value="XM_056667602.1"/>
</dbReference>
<feature type="compositionally biased region" description="Polar residues" evidence="1">
    <location>
        <begin position="333"/>
        <end position="343"/>
    </location>
</feature>